<evidence type="ECO:0000313" key="3">
    <source>
        <dbReference type="Proteomes" id="UP000494106"/>
    </source>
</evidence>
<comment type="caution">
    <text evidence="2">The sequence shown here is derived from an EMBL/GenBank/DDBJ whole genome shotgun (WGS) entry which is preliminary data.</text>
</comment>
<protein>
    <submittedName>
        <fullName evidence="2">Uncharacterized protein</fullName>
    </submittedName>
</protein>
<dbReference type="OrthoDB" id="6362812at2759"/>
<organism evidence="2 3">
    <name type="scientific">Arctia plantaginis</name>
    <name type="common">Wood tiger moth</name>
    <name type="synonym">Phalaena plantaginis</name>
    <dbReference type="NCBI Taxonomy" id="874455"/>
    <lineage>
        <taxon>Eukaryota</taxon>
        <taxon>Metazoa</taxon>
        <taxon>Ecdysozoa</taxon>
        <taxon>Arthropoda</taxon>
        <taxon>Hexapoda</taxon>
        <taxon>Insecta</taxon>
        <taxon>Pterygota</taxon>
        <taxon>Neoptera</taxon>
        <taxon>Endopterygota</taxon>
        <taxon>Lepidoptera</taxon>
        <taxon>Glossata</taxon>
        <taxon>Ditrysia</taxon>
        <taxon>Noctuoidea</taxon>
        <taxon>Erebidae</taxon>
        <taxon>Arctiinae</taxon>
        <taxon>Arctia</taxon>
    </lineage>
</organism>
<dbReference type="EMBL" id="CADEBC010000858">
    <property type="protein sequence ID" value="CAB3261840.1"/>
    <property type="molecule type" value="Genomic_DNA"/>
</dbReference>
<evidence type="ECO:0000313" key="2">
    <source>
        <dbReference type="EMBL" id="CAB3261840.1"/>
    </source>
</evidence>
<evidence type="ECO:0000256" key="1">
    <source>
        <dbReference type="SAM" id="Phobius"/>
    </source>
</evidence>
<sequence>MCGHVTCRSLSVFSGFTDVQTLFLACFGTLLPLLAVLFATLLIRCLCRRYCPTFCKKPTGSLESESSDKEDANHQQVSWNFNTPLNTCLTLTLPPVFRL</sequence>
<proteinExistence type="predicted"/>
<keyword evidence="3" id="KW-1185">Reference proteome</keyword>
<keyword evidence="1" id="KW-0472">Membrane</keyword>
<dbReference type="AlphaFoldDB" id="A0A8S1BQ21"/>
<keyword evidence="1" id="KW-1133">Transmembrane helix</keyword>
<name>A0A8S1BQ21_ARCPL</name>
<gene>
    <name evidence="2" type="ORF">APLA_LOCUS18192</name>
</gene>
<dbReference type="Proteomes" id="UP000494106">
    <property type="component" value="Unassembled WGS sequence"/>
</dbReference>
<accession>A0A8S1BQ21</accession>
<feature type="transmembrane region" description="Helical" evidence="1">
    <location>
        <begin position="22"/>
        <end position="47"/>
    </location>
</feature>
<reference evidence="2 3" key="1">
    <citation type="submission" date="2020-04" db="EMBL/GenBank/DDBJ databases">
        <authorList>
            <person name="Wallbank WR R."/>
            <person name="Pardo Diaz C."/>
            <person name="Kozak K."/>
            <person name="Martin S."/>
            <person name="Jiggins C."/>
            <person name="Moest M."/>
            <person name="Warren A I."/>
            <person name="Byers J.R.P. K."/>
            <person name="Montejo-Kovacevich G."/>
            <person name="Yen C E."/>
        </authorList>
    </citation>
    <scope>NUCLEOTIDE SEQUENCE [LARGE SCALE GENOMIC DNA]</scope>
</reference>
<keyword evidence="1" id="KW-0812">Transmembrane</keyword>